<dbReference type="InterPro" id="IPR028082">
    <property type="entry name" value="Peripla_BP_I"/>
</dbReference>
<evidence type="ECO:0000313" key="7">
    <source>
        <dbReference type="EMBL" id="ROO85242.1"/>
    </source>
</evidence>
<proteinExistence type="inferred from homology"/>
<keyword evidence="2" id="KW-0813">Transport</keyword>
<dbReference type="InterPro" id="IPR000709">
    <property type="entry name" value="Leu_Ile_Val-bd"/>
</dbReference>
<protein>
    <submittedName>
        <fullName evidence="7">Branched-chain amino acid transport system substrate-binding protein</fullName>
    </submittedName>
</protein>
<dbReference type="OrthoDB" id="7337537at2"/>
<evidence type="ECO:0000256" key="4">
    <source>
        <dbReference type="ARBA" id="ARBA00022970"/>
    </source>
</evidence>
<reference evidence="7 8" key="1">
    <citation type="submission" date="2018-11" db="EMBL/GenBank/DDBJ databases">
        <title>Sequencing the genomes of 1000 actinobacteria strains.</title>
        <authorList>
            <person name="Klenk H.-P."/>
        </authorList>
    </citation>
    <scope>NUCLEOTIDE SEQUENCE [LARGE SCALE GENOMIC DNA]</scope>
    <source>
        <strain evidence="7 8">DSM 44254</strain>
    </source>
</reference>
<sequence>MRSSLKIIASVAVLAVTAAGCSGKSAADKPAIKIGLAGPMSGAFAVLGISQQNSLQVEIDRINEAGGIDGSQVELVVRDTVLDPAKAVSAANEFAGDEQVKLVVGPSLTSFYEATKGVYEQARKVNCQPGVSTGDFSGLGYGFRSQDPTGLDLQKLMQHYKDAGVRSFGLIYENDDSGKNLDAMLKEAAGQYGIEYLGFQQTRADDQSHKVYVEKLKDADLIFLSSNVGGAKTMAAAAEVGYDGELAGAGSGMQNITFIEAAGDYAQGAIFPAPNYQYPMRDRAAWRPGYRKHIEAVEAAYGKNVGPESGATSPKGTAMAADCVYAWSQAVKAAGGADDTAKVAAAIESLDLSADETPSGNSIAPGSSHEFYSLEDIHLYEWQKDAQGWFVKDVEAGS</sequence>
<dbReference type="InterPro" id="IPR028081">
    <property type="entry name" value="Leu-bd"/>
</dbReference>
<evidence type="ECO:0000313" key="8">
    <source>
        <dbReference type="Proteomes" id="UP000272400"/>
    </source>
</evidence>
<dbReference type="RefSeq" id="WP_123664768.1">
    <property type="nucleotide sequence ID" value="NZ_RJKE01000001.1"/>
</dbReference>
<feature type="domain" description="Leucine-binding protein" evidence="6">
    <location>
        <begin position="32"/>
        <end position="361"/>
    </location>
</feature>
<name>A0A3N1CVB8_9ACTN</name>
<dbReference type="AlphaFoldDB" id="A0A3N1CVB8"/>
<accession>A0A3N1CVB8</accession>
<keyword evidence="3 5" id="KW-0732">Signal</keyword>
<comment type="caution">
    <text evidence="7">The sequence shown here is derived from an EMBL/GenBank/DDBJ whole genome shotgun (WGS) entry which is preliminary data.</text>
</comment>
<keyword evidence="4" id="KW-0029">Amino-acid transport</keyword>
<keyword evidence="8" id="KW-1185">Reference proteome</keyword>
<evidence type="ECO:0000256" key="1">
    <source>
        <dbReference type="ARBA" id="ARBA00010062"/>
    </source>
</evidence>
<gene>
    <name evidence="7" type="ORF">EDD29_2782</name>
</gene>
<evidence type="ECO:0000256" key="5">
    <source>
        <dbReference type="SAM" id="SignalP"/>
    </source>
</evidence>
<feature type="signal peptide" evidence="5">
    <location>
        <begin position="1"/>
        <end position="26"/>
    </location>
</feature>
<dbReference type="GO" id="GO:0006865">
    <property type="term" value="P:amino acid transport"/>
    <property type="evidence" value="ECO:0007669"/>
    <property type="project" value="UniProtKB-KW"/>
</dbReference>
<comment type="similarity">
    <text evidence="1">Belongs to the leucine-binding protein family.</text>
</comment>
<dbReference type="EMBL" id="RJKE01000001">
    <property type="protein sequence ID" value="ROO85242.1"/>
    <property type="molecule type" value="Genomic_DNA"/>
</dbReference>
<organism evidence="7 8">
    <name type="scientific">Actinocorallia herbida</name>
    <dbReference type="NCBI Taxonomy" id="58109"/>
    <lineage>
        <taxon>Bacteria</taxon>
        <taxon>Bacillati</taxon>
        <taxon>Actinomycetota</taxon>
        <taxon>Actinomycetes</taxon>
        <taxon>Streptosporangiales</taxon>
        <taxon>Thermomonosporaceae</taxon>
        <taxon>Actinocorallia</taxon>
    </lineage>
</organism>
<dbReference type="Gene3D" id="3.40.50.2300">
    <property type="match status" value="2"/>
</dbReference>
<dbReference type="SUPFAM" id="SSF53822">
    <property type="entry name" value="Periplasmic binding protein-like I"/>
    <property type="match status" value="1"/>
</dbReference>
<feature type="chain" id="PRO_5018130909" evidence="5">
    <location>
        <begin position="27"/>
        <end position="398"/>
    </location>
</feature>
<dbReference type="PANTHER" id="PTHR30483">
    <property type="entry name" value="LEUCINE-SPECIFIC-BINDING PROTEIN"/>
    <property type="match status" value="1"/>
</dbReference>
<evidence type="ECO:0000256" key="3">
    <source>
        <dbReference type="ARBA" id="ARBA00022729"/>
    </source>
</evidence>
<dbReference type="InterPro" id="IPR051010">
    <property type="entry name" value="BCAA_transport"/>
</dbReference>
<evidence type="ECO:0000259" key="6">
    <source>
        <dbReference type="Pfam" id="PF13458"/>
    </source>
</evidence>
<evidence type="ECO:0000256" key="2">
    <source>
        <dbReference type="ARBA" id="ARBA00022448"/>
    </source>
</evidence>
<dbReference type="Proteomes" id="UP000272400">
    <property type="component" value="Unassembled WGS sequence"/>
</dbReference>
<dbReference type="Pfam" id="PF13458">
    <property type="entry name" value="Peripla_BP_6"/>
    <property type="match status" value="1"/>
</dbReference>
<dbReference type="PRINTS" id="PR00337">
    <property type="entry name" value="LEUILEVALBP"/>
</dbReference>
<dbReference type="PROSITE" id="PS51257">
    <property type="entry name" value="PROKAR_LIPOPROTEIN"/>
    <property type="match status" value="1"/>
</dbReference>